<dbReference type="Pfam" id="PF24878">
    <property type="entry name" value="YkcB_C"/>
    <property type="match status" value="1"/>
</dbReference>
<evidence type="ECO:0000256" key="4">
    <source>
        <dbReference type="ARBA" id="ARBA00022679"/>
    </source>
</evidence>
<keyword evidence="4 12" id="KW-0808">Transferase</keyword>
<dbReference type="InterPro" id="IPR038731">
    <property type="entry name" value="RgtA/B/C-like"/>
</dbReference>
<proteinExistence type="predicted"/>
<dbReference type="Proteomes" id="UP000466517">
    <property type="component" value="Chromosome"/>
</dbReference>
<comment type="subcellular location">
    <subcellularLocation>
        <location evidence="1">Cell membrane</location>
        <topology evidence="1">Multi-pass membrane protein</topology>
    </subcellularLocation>
</comment>
<feature type="domain" description="Glycosyltransferase RgtA/B/C/D-like" evidence="10">
    <location>
        <begin position="87"/>
        <end position="242"/>
    </location>
</feature>
<dbReference type="GO" id="GO:0009103">
    <property type="term" value="P:lipopolysaccharide biosynthetic process"/>
    <property type="evidence" value="ECO:0007669"/>
    <property type="project" value="UniProtKB-ARBA"/>
</dbReference>
<gene>
    <name evidence="12" type="ORF">MMAD_44260</name>
</gene>
<keyword evidence="2" id="KW-1003">Cell membrane</keyword>
<name>A0A7I7XLM9_9MYCO</name>
<dbReference type="EMBL" id="AP022610">
    <property type="protein sequence ID" value="BBZ30131.1"/>
    <property type="molecule type" value="Genomic_DNA"/>
</dbReference>
<feature type="transmembrane region" description="Helical" evidence="9">
    <location>
        <begin position="231"/>
        <end position="252"/>
    </location>
</feature>
<feature type="transmembrane region" description="Helical" evidence="9">
    <location>
        <begin position="102"/>
        <end position="126"/>
    </location>
</feature>
<feature type="region of interest" description="Disordered" evidence="8">
    <location>
        <begin position="1"/>
        <end position="23"/>
    </location>
</feature>
<dbReference type="AlphaFoldDB" id="A0A7I7XLM9"/>
<protein>
    <submittedName>
        <fullName evidence="12">Glycosyl transferase</fullName>
    </submittedName>
</protein>
<dbReference type="RefSeq" id="WP_372510972.1">
    <property type="nucleotide sequence ID" value="NZ_AP022610.1"/>
</dbReference>
<keyword evidence="6 9" id="KW-1133">Transmembrane helix</keyword>
<evidence type="ECO:0000256" key="7">
    <source>
        <dbReference type="ARBA" id="ARBA00023136"/>
    </source>
</evidence>
<feature type="transmembrane region" description="Helical" evidence="9">
    <location>
        <begin position="334"/>
        <end position="351"/>
    </location>
</feature>
<evidence type="ECO:0000259" key="10">
    <source>
        <dbReference type="Pfam" id="PF13231"/>
    </source>
</evidence>
<dbReference type="GO" id="GO:0016763">
    <property type="term" value="F:pentosyltransferase activity"/>
    <property type="evidence" value="ECO:0007669"/>
    <property type="project" value="TreeGrafter"/>
</dbReference>
<feature type="transmembrane region" description="Helical" evidence="9">
    <location>
        <begin position="138"/>
        <end position="156"/>
    </location>
</feature>
<keyword evidence="13" id="KW-1185">Reference proteome</keyword>
<keyword evidence="5 9" id="KW-0812">Transmembrane</keyword>
<evidence type="ECO:0000313" key="12">
    <source>
        <dbReference type="EMBL" id="BBZ30131.1"/>
    </source>
</evidence>
<feature type="transmembrane region" description="Helical" evidence="9">
    <location>
        <begin position="474"/>
        <end position="496"/>
    </location>
</feature>
<dbReference type="InterPro" id="IPR056785">
    <property type="entry name" value="YkcA/B-like_C"/>
</dbReference>
<evidence type="ECO:0000313" key="13">
    <source>
        <dbReference type="Proteomes" id="UP000466517"/>
    </source>
</evidence>
<feature type="transmembrane region" description="Helical" evidence="9">
    <location>
        <begin position="206"/>
        <end position="224"/>
    </location>
</feature>
<dbReference type="PANTHER" id="PTHR33908:SF3">
    <property type="entry name" value="UNDECAPRENYL PHOSPHATE-ALPHA-4-AMINO-4-DEOXY-L-ARABINOSE ARABINOSYL TRANSFERASE"/>
    <property type="match status" value="1"/>
</dbReference>
<evidence type="ECO:0000259" key="11">
    <source>
        <dbReference type="Pfam" id="PF24878"/>
    </source>
</evidence>
<evidence type="ECO:0000256" key="8">
    <source>
        <dbReference type="SAM" id="MobiDB-lite"/>
    </source>
</evidence>
<dbReference type="GO" id="GO:0005886">
    <property type="term" value="C:plasma membrane"/>
    <property type="evidence" value="ECO:0007669"/>
    <property type="project" value="UniProtKB-SubCell"/>
</dbReference>
<dbReference type="KEGG" id="mmag:MMAD_44260"/>
<keyword evidence="7 9" id="KW-0472">Membrane</keyword>
<evidence type="ECO:0000256" key="6">
    <source>
        <dbReference type="ARBA" id="ARBA00022989"/>
    </source>
</evidence>
<feature type="region of interest" description="Disordered" evidence="8">
    <location>
        <begin position="502"/>
        <end position="522"/>
    </location>
</feature>
<dbReference type="PANTHER" id="PTHR33908">
    <property type="entry name" value="MANNOSYLTRANSFERASE YKCB-RELATED"/>
    <property type="match status" value="1"/>
</dbReference>
<accession>A0A7I7XLM9</accession>
<dbReference type="InterPro" id="IPR050297">
    <property type="entry name" value="LipidA_mod_glycosyltrf_83"/>
</dbReference>
<keyword evidence="3" id="KW-0328">Glycosyltransferase</keyword>
<feature type="transmembrane region" description="Helical" evidence="9">
    <location>
        <begin position="363"/>
        <end position="382"/>
    </location>
</feature>
<evidence type="ECO:0000256" key="5">
    <source>
        <dbReference type="ARBA" id="ARBA00022692"/>
    </source>
</evidence>
<evidence type="ECO:0000256" key="9">
    <source>
        <dbReference type="SAM" id="Phobius"/>
    </source>
</evidence>
<feature type="transmembrane region" description="Helical" evidence="9">
    <location>
        <begin position="32"/>
        <end position="49"/>
    </location>
</feature>
<organism evidence="12 13">
    <name type="scientific">Mycolicibacterium madagascariense</name>
    <dbReference type="NCBI Taxonomy" id="212765"/>
    <lineage>
        <taxon>Bacteria</taxon>
        <taxon>Bacillati</taxon>
        <taxon>Actinomycetota</taxon>
        <taxon>Actinomycetes</taxon>
        <taxon>Mycobacteriales</taxon>
        <taxon>Mycobacteriaceae</taxon>
        <taxon>Mycolicibacterium</taxon>
    </lineage>
</organism>
<evidence type="ECO:0000256" key="3">
    <source>
        <dbReference type="ARBA" id="ARBA00022676"/>
    </source>
</evidence>
<dbReference type="Pfam" id="PF13231">
    <property type="entry name" value="PMT_2"/>
    <property type="match status" value="1"/>
</dbReference>
<reference evidence="12 13" key="1">
    <citation type="journal article" date="2019" name="Emerg. Microbes Infect.">
        <title>Comprehensive subspecies identification of 175 nontuberculous mycobacteria species based on 7547 genomic profiles.</title>
        <authorList>
            <person name="Matsumoto Y."/>
            <person name="Kinjo T."/>
            <person name="Motooka D."/>
            <person name="Nabeya D."/>
            <person name="Jung N."/>
            <person name="Uechi K."/>
            <person name="Horii T."/>
            <person name="Iida T."/>
            <person name="Fujita J."/>
            <person name="Nakamura S."/>
        </authorList>
    </citation>
    <scope>NUCLEOTIDE SEQUENCE [LARGE SCALE GENOMIC DNA]</scope>
    <source>
        <strain evidence="12 13">JCM 13574</strain>
    </source>
</reference>
<feature type="transmembrane region" description="Helical" evidence="9">
    <location>
        <begin position="417"/>
        <end position="437"/>
    </location>
</feature>
<evidence type="ECO:0000256" key="1">
    <source>
        <dbReference type="ARBA" id="ARBA00004651"/>
    </source>
</evidence>
<sequence>MTTTVELPVPASGEAGEGTPSHRLTGLTPDRVAFGVLLIATLVMYLWNITVNGMGNDFYAAAAQAGSKNWEALLFGSLDTQNFMMVDKPPVSQWVMGLSGQIFGFSSASMLVPEALMAVATVALLYGAVRRISGPGAALLAGSALALTPVAALMFRFNNPDAVMVLLMMAAAYCTVRALERASTAWIAMAGVALGFAFLAKMLEGIMVAPAVGLVYLVAAPTSVRRRLLQLVGCLVAVLVSAGWFVVLTLVWPASGRPYIAGSTDDNFMNLVLGYNGFGRVLGKNSHAFQLNPDVGNAAGVQFDMDGGHHGWGGFGDSPQGLPRLFSGEFGFEISWLLPAALIALVLVVVWRGRAPRTDLVRAGALLFGLWMLVDGLLLSYMKSMVHPYYSFSFAPAICGMVGIGVAEAWRRRETWFGRAGLALLVLATGGWSWWLLGRNAGWFPALRWVILAVTVLAVAALLWSLTAESRRRFALAALLVGLIGGALGTAAYSFATIGQPHEGGGPRVGPPQADGHHGGWGQDIDNPQLDAMLRATHTDFSAAIDRSSPASTLELSTNTAVMAIGGFIGSDPVPTLAEFQQDVANHRITYYIGPQSDEKRPGGFDARTAHDDITTWVAAHFTPMTVGKDTVYDLTAPRK</sequence>
<feature type="transmembrane region" description="Helical" evidence="9">
    <location>
        <begin position="388"/>
        <end position="410"/>
    </location>
</feature>
<feature type="transmembrane region" description="Helical" evidence="9">
    <location>
        <begin position="184"/>
        <end position="200"/>
    </location>
</feature>
<evidence type="ECO:0000256" key="2">
    <source>
        <dbReference type="ARBA" id="ARBA00022475"/>
    </source>
</evidence>
<dbReference type="GO" id="GO:0010041">
    <property type="term" value="P:response to iron(III) ion"/>
    <property type="evidence" value="ECO:0007669"/>
    <property type="project" value="TreeGrafter"/>
</dbReference>
<feature type="domain" description="Putative mannosyltransferase YkcA/B-like C-terminal" evidence="11">
    <location>
        <begin position="536"/>
        <end position="621"/>
    </location>
</feature>
<feature type="transmembrane region" description="Helical" evidence="9">
    <location>
        <begin position="449"/>
        <end position="467"/>
    </location>
</feature>